<comment type="caution">
    <text evidence="1">The sequence shown here is derived from an EMBL/GenBank/DDBJ whole genome shotgun (WGS) entry which is preliminary data.</text>
</comment>
<dbReference type="EMBL" id="JACRIW010000041">
    <property type="protein sequence ID" value="MBI5169011.1"/>
    <property type="molecule type" value="Genomic_DNA"/>
</dbReference>
<evidence type="ECO:0000313" key="1">
    <source>
        <dbReference type="EMBL" id="MBI5169011.1"/>
    </source>
</evidence>
<sequence>MGHLTIISETGMFHSAALFEIDSRHRKEWRGFHPQTHHAPAGGGEIDRSNREAFINHYARFAVPDEVLLLALQKAEQSWGSSFYTIGVQDCVSMSADIARWCGLSVPLVNMTPYGLLWALTTYNKCTHHDVWPLPWHSAS</sequence>
<reference evidence="1" key="1">
    <citation type="submission" date="2020-07" db="EMBL/GenBank/DDBJ databases">
        <title>Huge and variable diversity of episymbiotic CPR bacteria and DPANN archaea in groundwater ecosystems.</title>
        <authorList>
            <person name="He C.Y."/>
            <person name="Keren R."/>
            <person name="Whittaker M."/>
            <person name="Farag I.F."/>
            <person name="Doudna J."/>
            <person name="Cate J.H.D."/>
            <person name="Banfield J.F."/>
        </authorList>
    </citation>
    <scope>NUCLEOTIDE SEQUENCE</scope>
    <source>
        <strain evidence="1">NC_groundwater_1813_Pr3_B-0.1um_71_17</strain>
    </source>
</reference>
<dbReference type="AlphaFoldDB" id="A0A933SCR6"/>
<accession>A0A933SCR6</accession>
<dbReference type="Proteomes" id="UP000696931">
    <property type="component" value="Unassembled WGS sequence"/>
</dbReference>
<evidence type="ECO:0000313" key="2">
    <source>
        <dbReference type="Proteomes" id="UP000696931"/>
    </source>
</evidence>
<organism evidence="1 2">
    <name type="scientific">Eiseniibacteriota bacterium</name>
    <dbReference type="NCBI Taxonomy" id="2212470"/>
    <lineage>
        <taxon>Bacteria</taxon>
        <taxon>Candidatus Eiseniibacteriota</taxon>
    </lineage>
</organism>
<gene>
    <name evidence="1" type="ORF">HZA61_05960</name>
</gene>
<name>A0A933SCR6_UNCEI</name>
<proteinExistence type="predicted"/>
<protein>
    <submittedName>
        <fullName evidence="1">Uncharacterized protein</fullName>
    </submittedName>
</protein>